<comment type="caution">
    <text evidence="1">The sequence shown here is derived from an EMBL/GenBank/DDBJ whole genome shotgun (WGS) entry which is preliminary data.</text>
</comment>
<proteinExistence type="predicted"/>
<sequence>PPTKQLPSVTSTIDTTERALEIALLLKEHPDCSCVLVTLIQEYQSRTMNTRVSLSNEILFG</sequence>
<feature type="non-terminal residue" evidence="1">
    <location>
        <position position="61"/>
    </location>
</feature>
<organism evidence="1 2">
    <name type="scientific">Rotaria sordida</name>
    <dbReference type="NCBI Taxonomy" id="392033"/>
    <lineage>
        <taxon>Eukaryota</taxon>
        <taxon>Metazoa</taxon>
        <taxon>Spiralia</taxon>
        <taxon>Gnathifera</taxon>
        <taxon>Rotifera</taxon>
        <taxon>Eurotatoria</taxon>
        <taxon>Bdelloidea</taxon>
        <taxon>Philodinida</taxon>
        <taxon>Philodinidae</taxon>
        <taxon>Rotaria</taxon>
    </lineage>
</organism>
<dbReference type="Proteomes" id="UP000663836">
    <property type="component" value="Unassembled WGS sequence"/>
</dbReference>
<dbReference type="AlphaFoldDB" id="A0A820H2G9"/>
<name>A0A820H2G9_9BILA</name>
<gene>
    <name evidence="1" type="ORF">JBS370_LOCUS39941</name>
</gene>
<reference evidence="1" key="1">
    <citation type="submission" date="2021-02" db="EMBL/GenBank/DDBJ databases">
        <authorList>
            <person name="Nowell W R."/>
        </authorList>
    </citation>
    <scope>NUCLEOTIDE SEQUENCE</scope>
</reference>
<evidence type="ECO:0000313" key="1">
    <source>
        <dbReference type="EMBL" id="CAF4286906.1"/>
    </source>
</evidence>
<dbReference type="EMBL" id="CAJOBD010031695">
    <property type="protein sequence ID" value="CAF4286906.1"/>
    <property type="molecule type" value="Genomic_DNA"/>
</dbReference>
<accession>A0A820H2G9</accession>
<protein>
    <submittedName>
        <fullName evidence="1">Uncharacterized protein</fullName>
    </submittedName>
</protein>
<evidence type="ECO:0000313" key="2">
    <source>
        <dbReference type="Proteomes" id="UP000663836"/>
    </source>
</evidence>